<dbReference type="PANTHER" id="PTHR42751">
    <property type="entry name" value="SODIUM/HYDROGEN EXCHANGER FAMILY/TRKA DOMAIN PROTEIN"/>
    <property type="match status" value="1"/>
</dbReference>
<sequence length="395" mass="40309">MALAAAAPGTDIAVVLLEIGGLLLLLGLLSKLAQRLRTSPVAFYLAVGVLLGISPIDVAPQVIDVGAAIGVVLLLFFIGLEYTGKELLGTLRHQARSGAVDAFLNVVPAIAIGLLMGLEPVAIFALVGITWASSSGIVARTIEDLGRIGNRETQGVLSVLVIEDVAMAAYLPLLTVLLAGGALAAALGSMAVALAVVALVLFFAVRGSSHAERAFGSAAGESLVLMMLGVTLLVAGVAELVQVSAAVGAFLVGIVVSGRLADRTRSTLAPLRDLFAAAFFVFFGLQIDLGGLLPEIGWVALLCAAGIGGKMLTGWYVAARAHGKFASRLRAATVLIPRGEFAIVIASLAVAAGVDARIGPITAGYVLALALIGSLATRFADPFSRRWIAARSGSS</sequence>
<evidence type="ECO:0000256" key="4">
    <source>
        <dbReference type="ARBA" id="ARBA00022692"/>
    </source>
</evidence>
<dbReference type="InterPro" id="IPR006153">
    <property type="entry name" value="Cation/H_exchanger_TM"/>
</dbReference>
<dbReference type="PANTHER" id="PTHR42751:SF6">
    <property type="entry name" value="CONSERVED INTEGRAL MEMBRANE TRANSPORT PROTEIN-RELATED"/>
    <property type="match status" value="1"/>
</dbReference>
<feature type="transmembrane region" description="Helical" evidence="7">
    <location>
        <begin position="65"/>
        <end position="83"/>
    </location>
</feature>
<feature type="transmembrane region" description="Helical" evidence="7">
    <location>
        <begin position="12"/>
        <end position="29"/>
    </location>
</feature>
<feature type="transmembrane region" description="Helical" evidence="7">
    <location>
        <begin position="215"/>
        <end position="237"/>
    </location>
</feature>
<evidence type="ECO:0000256" key="5">
    <source>
        <dbReference type="ARBA" id="ARBA00022989"/>
    </source>
</evidence>
<feature type="transmembrane region" description="Helical" evidence="7">
    <location>
        <begin position="121"/>
        <end position="142"/>
    </location>
</feature>
<feature type="transmembrane region" description="Helical" evidence="7">
    <location>
        <begin position="177"/>
        <end position="203"/>
    </location>
</feature>
<comment type="subcellular location">
    <subcellularLocation>
        <location evidence="1">Membrane</location>
        <topology evidence="1">Multi-pass membrane protein</topology>
    </subcellularLocation>
</comment>
<feature type="transmembrane region" description="Helical" evidence="7">
    <location>
        <begin position="298"/>
        <end position="319"/>
    </location>
</feature>
<dbReference type="GO" id="GO:0016020">
    <property type="term" value="C:membrane"/>
    <property type="evidence" value="ECO:0007669"/>
    <property type="project" value="UniProtKB-SubCell"/>
</dbReference>
<keyword evidence="5 7" id="KW-1133">Transmembrane helix</keyword>
<protein>
    <submittedName>
        <fullName evidence="9">Unannotated protein</fullName>
    </submittedName>
</protein>
<feature type="domain" description="Cation/H+ exchanger transmembrane" evidence="8">
    <location>
        <begin position="23"/>
        <end position="376"/>
    </location>
</feature>
<proteinExistence type="inferred from homology"/>
<feature type="transmembrane region" description="Helical" evidence="7">
    <location>
        <begin position="243"/>
        <end position="262"/>
    </location>
</feature>
<dbReference type="GO" id="GO:0015297">
    <property type="term" value="F:antiporter activity"/>
    <property type="evidence" value="ECO:0007669"/>
    <property type="project" value="InterPro"/>
</dbReference>
<dbReference type="Pfam" id="PF00999">
    <property type="entry name" value="Na_H_Exchanger"/>
    <property type="match status" value="1"/>
</dbReference>
<evidence type="ECO:0000256" key="2">
    <source>
        <dbReference type="ARBA" id="ARBA00005551"/>
    </source>
</evidence>
<evidence type="ECO:0000256" key="1">
    <source>
        <dbReference type="ARBA" id="ARBA00004141"/>
    </source>
</evidence>
<feature type="transmembrane region" description="Helical" evidence="7">
    <location>
        <begin position="331"/>
        <end position="352"/>
    </location>
</feature>
<feature type="transmembrane region" description="Helical" evidence="7">
    <location>
        <begin position="95"/>
        <end position="115"/>
    </location>
</feature>
<reference evidence="9" key="1">
    <citation type="submission" date="2020-05" db="EMBL/GenBank/DDBJ databases">
        <authorList>
            <person name="Chiriac C."/>
            <person name="Salcher M."/>
            <person name="Ghai R."/>
            <person name="Kavagutti S V."/>
        </authorList>
    </citation>
    <scope>NUCLEOTIDE SEQUENCE</scope>
</reference>
<dbReference type="Gene3D" id="1.20.1530.20">
    <property type="match status" value="1"/>
</dbReference>
<evidence type="ECO:0000313" key="9">
    <source>
        <dbReference type="EMBL" id="CAB4338249.1"/>
    </source>
</evidence>
<name>A0A6J5ZCC6_9ZZZZ</name>
<organism evidence="9">
    <name type="scientific">freshwater metagenome</name>
    <dbReference type="NCBI Taxonomy" id="449393"/>
    <lineage>
        <taxon>unclassified sequences</taxon>
        <taxon>metagenomes</taxon>
        <taxon>ecological metagenomes</taxon>
    </lineage>
</organism>
<dbReference type="AlphaFoldDB" id="A0A6J5ZCC6"/>
<evidence type="ECO:0000256" key="6">
    <source>
        <dbReference type="ARBA" id="ARBA00023136"/>
    </source>
</evidence>
<accession>A0A6J5ZCC6</accession>
<dbReference type="GO" id="GO:1902600">
    <property type="term" value="P:proton transmembrane transport"/>
    <property type="evidence" value="ECO:0007669"/>
    <property type="project" value="InterPro"/>
</dbReference>
<keyword evidence="6 7" id="KW-0472">Membrane</keyword>
<feature type="transmembrane region" description="Helical" evidence="7">
    <location>
        <begin position="274"/>
        <end position="292"/>
    </location>
</feature>
<evidence type="ECO:0000259" key="8">
    <source>
        <dbReference type="Pfam" id="PF00999"/>
    </source>
</evidence>
<dbReference type="EMBL" id="CAESAO010000018">
    <property type="protein sequence ID" value="CAB4338249.1"/>
    <property type="molecule type" value="Genomic_DNA"/>
</dbReference>
<keyword evidence="3" id="KW-0813">Transport</keyword>
<evidence type="ECO:0000256" key="7">
    <source>
        <dbReference type="SAM" id="Phobius"/>
    </source>
</evidence>
<feature type="transmembrane region" description="Helical" evidence="7">
    <location>
        <begin position="41"/>
        <end position="59"/>
    </location>
</feature>
<gene>
    <name evidence="9" type="ORF">UFOPK3522_00358</name>
</gene>
<keyword evidence="4 7" id="KW-0812">Transmembrane</keyword>
<feature type="transmembrane region" description="Helical" evidence="7">
    <location>
        <begin position="358"/>
        <end position="377"/>
    </location>
</feature>
<feature type="transmembrane region" description="Helical" evidence="7">
    <location>
        <begin position="154"/>
        <end position="171"/>
    </location>
</feature>
<evidence type="ECO:0000256" key="3">
    <source>
        <dbReference type="ARBA" id="ARBA00022448"/>
    </source>
</evidence>
<comment type="similarity">
    <text evidence="2">Belongs to the monovalent cation:proton antiporter 2 (CPA2) transporter (TC 2.A.37) family.</text>
</comment>
<dbReference type="InterPro" id="IPR038770">
    <property type="entry name" value="Na+/solute_symporter_sf"/>
</dbReference>